<dbReference type="InterPro" id="IPR036188">
    <property type="entry name" value="FAD/NAD-bd_sf"/>
</dbReference>
<accession>A0ABN8AMC4</accession>
<proteinExistence type="predicted"/>
<keyword evidence="2 5" id="KW-0560">Oxidoreductase</keyword>
<organism evidence="5 6">
    <name type="scientific">Candidatus Nitrotoga arctica</name>
    <dbReference type="NCBI Taxonomy" id="453162"/>
    <lineage>
        <taxon>Bacteria</taxon>
        <taxon>Pseudomonadati</taxon>
        <taxon>Pseudomonadota</taxon>
        <taxon>Betaproteobacteria</taxon>
        <taxon>Nitrosomonadales</taxon>
        <taxon>Gallionellaceae</taxon>
        <taxon>Candidatus Nitrotoga</taxon>
    </lineage>
</organism>
<dbReference type="GO" id="GO:0004791">
    <property type="term" value="F:thioredoxin-disulfide reductase (NADPH) activity"/>
    <property type="evidence" value="ECO:0007669"/>
    <property type="project" value="UniProtKB-EC"/>
</dbReference>
<dbReference type="InterPro" id="IPR018490">
    <property type="entry name" value="cNMP-bd_dom_sf"/>
</dbReference>
<keyword evidence="6" id="KW-1185">Reference proteome</keyword>
<protein>
    <submittedName>
        <fullName evidence="5">Thioredoxin reductase</fullName>
        <ecNumber evidence="5">1.8.1.9</ecNumber>
    </submittedName>
</protein>
<dbReference type="Pfam" id="PF00027">
    <property type="entry name" value="cNMP_binding"/>
    <property type="match status" value="1"/>
</dbReference>
<dbReference type="Gene3D" id="3.50.50.60">
    <property type="entry name" value="FAD/NAD(P)-binding domain"/>
    <property type="match status" value="2"/>
</dbReference>
<dbReference type="SUPFAM" id="SSF51905">
    <property type="entry name" value="FAD/NAD(P)-binding domain"/>
    <property type="match status" value="1"/>
</dbReference>
<dbReference type="InterPro" id="IPR000595">
    <property type="entry name" value="cNMP-bd_dom"/>
</dbReference>
<dbReference type="CDD" id="cd00038">
    <property type="entry name" value="CAP_ED"/>
    <property type="match status" value="1"/>
</dbReference>
<dbReference type="RefSeq" id="WP_239797662.1">
    <property type="nucleotide sequence ID" value="NZ_OU912926.1"/>
</dbReference>
<dbReference type="InterPro" id="IPR023753">
    <property type="entry name" value="FAD/NAD-binding_dom"/>
</dbReference>
<evidence type="ECO:0000313" key="5">
    <source>
        <dbReference type="EMBL" id="CAG9933962.1"/>
    </source>
</evidence>
<name>A0ABN8AMC4_9PROT</name>
<feature type="region of interest" description="Disordered" evidence="3">
    <location>
        <begin position="16"/>
        <end position="38"/>
    </location>
</feature>
<dbReference type="PRINTS" id="PR00469">
    <property type="entry name" value="PNDRDTASEII"/>
</dbReference>
<evidence type="ECO:0000256" key="2">
    <source>
        <dbReference type="ARBA" id="ARBA00023002"/>
    </source>
</evidence>
<dbReference type="Proteomes" id="UP000839052">
    <property type="component" value="Chromosome"/>
</dbReference>
<dbReference type="InterPro" id="IPR050097">
    <property type="entry name" value="Ferredoxin-NADP_redctase_2"/>
</dbReference>
<dbReference type="PANTHER" id="PTHR48105">
    <property type="entry name" value="THIOREDOXIN REDUCTASE 1-RELATED-RELATED"/>
    <property type="match status" value="1"/>
</dbReference>
<dbReference type="EC" id="1.8.1.9" evidence="5"/>
<dbReference type="InterPro" id="IPR014710">
    <property type="entry name" value="RmlC-like_jellyroll"/>
</dbReference>
<evidence type="ECO:0000256" key="1">
    <source>
        <dbReference type="ARBA" id="ARBA00022630"/>
    </source>
</evidence>
<dbReference type="SMART" id="SM00100">
    <property type="entry name" value="cNMP"/>
    <property type="match status" value="1"/>
</dbReference>
<dbReference type="EMBL" id="OU912926">
    <property type="protein sequence ID" value="CAG9933962.1"/>
    <property type="molecule type" value="Genomic_DNA"/>
</dbReference>
<evidence type="ECO:0000259" key="4">
    <source>
        <dbReference type="PROSITE" id="PS50042"/>
    </source>
</evidence>
<reference evidence="5 6" key="1">
    <citation type="submission" date="2021-10" db="EMBL/GenBank/DDBJ databases">
        <authorList>
            <person name="Koch H."/>
        </authorList>
    </citation>
    <scope>NUCLEOTIDE SEQUENCE [LARGE SCALE GENOMIC DNA]</scope>
    <source>
        <strain evidence="5">6680</strain>
    </source>
</reference>
<dbReference type="PROSITE" id="PS50042">
    <property type="entry name" value="CNMP_BINDING_3"/>
    <property type="match status" value="1"/>
</dbReference>
<keyword evidence="1" id="KW-0285">Flavoprotein</keyword>
<dbReference type="SUPFAM" id="SSF51206">
    <property type="entry name" value="cAMP-binding domain-like"/>
    <property type="match status" value="1"/>
</dbReference>
<sequence length="603" mass="63852">MINEVTDGLLSSASGQVGDVSANEADAPLPPSLASRREQMFPKLTPAEINRLRRFGTVHTWQPGEILFDPSMRGAGMFVLLSGRILTTRKNGLGIEIPIVESGPGNFAGEVGQLSGRPPLAYGRALEVVEALVIDPPSLRAVVVAEAELGERIMRALILRRMGLIETGGGGPLLIGAPGSAGMVRLQGFLSRNGHPHLVLDPALDSVAEEVVKLHQPRSNELPLVVCPDGTVLKDPTERELARYLGLYVDLSPDRVYDVAIVGAGPAGLACAVYAASEGLSVLVLDTHAFGGQAGASARIENYLGFPTGISGQALAGRAYVQALKFGAEMVVPVEVMSLDCSRFPRALQLDCGGQVLAKTVVIATGAKYRRPGIPELEKYEGRGVYYWASPIEAALCGQEEVVLVGGGNAAGQAIVFLASHAAHVHHLIRGSDLAKSMSKYLIDRIGLLANVTLYTESEIVAIEGCDEGVSGVQWHNRKDGSKQTKSIRRIFLFVGADPNTDWLENCGVNVNDKGFVCTGIDLSPVDDARSTHLKNEHHPLSLETSVPGVFAIGDARASSTKRVAAAVGEGAAVVAQVHNWLASHETVPAQATEHDKSLGRLN</sequence>
<dbReference type="Pfam" id="PF07992">
    <property type="entry name" value="Pyr_redox_2"/>
    <property type="match status" value="1"/>
</dbReference>
<feature type="domain" description="Cyclic nucleotide-binding" evidence="4">
    <location>
        <begin position="40"/>
        <end position="160"/>
    </location>
</feature>
<dbReference type="Gene3D" id="2.60.120.10">
    <property type="entry name" value="Jelly Rolls"/>
    <property type="match status" value="1"/>
</dbReference>
<dbReference type="PRINTS" id="PR00368">
    <property type="entry name" value="FADPNR"/>
</dbReference>
<evidence type="ECO:0000256" key="3">
    <source>
        <dbReference type="SAM" id="MobiDB-lite"/>
    </source>
</evidence>
<evidence type="ECO:0000313" key="6">
    <source>
        <dbReference type="Proteomes" id="UP000839052"/>
    </source>
</evidence>
<gene>
    <name evidence="5" type="ORF">NTG6680_2713</name>
</gene>